<name>V9LI97_CALMI</name>
<proteinExistence type="evidence at transcript level"/>
<dbReference type="KEGG" id="cmk:103173954"/>
<dbReference type="PANTHER" id="PTHR16768">
    <property type="entry name" value="DOWN REGULATED IN RENAL CARCINOMA 1/TU3A"/>
    <property type="match status" value="1"/>
</dbReference>
<dbReference type="RefSeq" id="XP_042191719.1">
    <property type="nucleotide sequence ID" value="XM_042335785.1"/>
</dbReference>
<protein>
    <recommendedName>
        <fullName evidence="4">Protein FAM107B</fullName>
    </recommendedName>
</protein>
<feature type="compositionally biased region" description="Basic and acidic residues" evidence="2">
    <location>
        <begin position="53"/>
        <end position="102"/>
    </location>
</feature>
<dbReference type="InterPro" id="IPR009533">
    <property type="entry name" value="FAM107"/>
</dbReference>
<feature type="region of interest" description="Disordered" evidence="2">
    <location>
        <begin position="41"/>
        <end position="133"/>
    </location>
</feature>
<evidence type="ECO:0000256" key="1">
    <source>
        <dbReference type="ARBA" id="ARBA00023054"/>
    </source>
</evidence>
<sequence>MAEPDYIEEEDSAELIRPRKLINPVKSSRNHQDLQRELLINQKRGIVPQSKPELQRVMEQRKRDQVVKQKKEEEGQKRSDLEQELMKRQQRLDQMEQEKQRAEEEEENAPEFVKMKSNLRRTKLEESTDVQVS</sequence>
<dbReference type="GeneID" id="103173954"/>
<dbReference type="PANTHER" id="PTHR16768:SF5">
    <property type="entry name" value="FI14214P"/>
    <property type="match status" value="1"/>
</dbReference>
<evidence type="ECO:0000313" key="3">
    <source>
        <dbReference type="EMBL" id="AFP12831.1"/>
    </source>
</evidence>
<dbReference type="EMBL" id="JW880314">
    <property type="protein sequence ID" value="AFP12831.1"/>
    <property type="molecule type" value="mRNA"/>
</dbReference>
<dbReference type="CTD" id="83641"/>
<dbReference type="AlphaFoldDB" id="V9LI97"/>
<evidence type="ECO:0000256" key="2">
    <source>
        <dbReference type="SAM" id="MobiDB-lite"/>
    </source>
</evidence>
<feature type="non-terminal residue" evidence="3">
    <location>
        <position position="133"/>
    </location>
</feature>
<accession>V9LI97</accession>
<keyword evidence="1" id="KW-0175">Coiled coil</keyword>
<evidence type="ECO:0008006" key="4">
    <source>
        <dbReference type="Google" id="ProtNLM"/>
    </source>
</evidence>
<dbReference type="OrthoDB" id="5963205at2759"/>
<reference evidence="3" key="1">
    <citation type="journal article" date="2014" name="Nature">
        <title>Elephant shark genome provides unique insights into gnathostome evolution.</title>
        <authorList>
            <consortium name="International Elephant Shark Genome Sequencing Consortium"/>
            <person name="Venkatesh B."/>
            <person name="Lee A.P."/>
            <person name="Ravi V."/>
            <person name="Maurya A.K."/>
            <person name="Lian M.M."/>
            <person name="Swann J.B."/>
            <person name="Ohta Y."/>
            <person name="Flajnik M.F."/>
            <person name="Sutoh Y."/>
            <person name="Kasahara M."/>
            <person name="Hoon S."/>
            <person name="Gangu V."/>
            <person name="Roy S.W."/>
            <person name="Irimia M."/>
            <person name="Korzh V."/>
            <person name="Kondrychyn I."/>
            <person name="Lim Z.W."/>
            <person name="Tay B.H."/>
            <person name="Tohari S."/>
            <person name="Kong K.W."/>
            <person name="Ho S."/>
            <person name="Lorente-Galdos B."/>
            <person name="Quilez J."/>
            <person name="Marques-Bonet T."/>
            <person name="Raney B.J."/>
            <person name="Ingham P.W."/>
            <person name="Tay A."/>
            <person name="Hillier L.W."/>
            <person name="Minx P."/>
            <person name="Boehm T."/>
            <person name="Wilson R.K."/>
            <person name="Brenner S."/>
            <person name="Warren W.C."/>
        </authorList>
    </citation>
    <scope>NUCLEOTIDE SEQUENCE</scope>
    <source>
        <tissue evidence="3">Gills</tissue>
    </source>
</reference>
<dbReference type="Pfam" id="PF06625">
    <property type="entry name" value="DUF1151"/>
    <property type="match status" value="1"/>
</dbReference>
<organism evidence="3">
    <name type="scientific">Callorhinchus milii</name>
    <name type="common">Ghost shark</name>
    <dbReference type="NCBI Taxonomy" id="7868"/>
    <lineage>
        <taxon>Eukaryota</taxon>
        <taxon>Metazoa</taxon>
        <taxon>Chordata</taxon>
        <taxon>Craniata</taxon>
        <taxon>Vertebrata</taxon>
        <taxon>Chondrichthyes</taxon>
        <taxon>Holocephali</taxon>
        <taxon>Chimaeriformes</taxon>
        <taxon>Callorhinchidae</taxon>
        <taxon>Callorhinchus</taxon>
    </lineage>
</organism>